<keyword evidence="1" id="KW-0472">Membrane</keyword>
<evidence type="ECO:0000256" key="1">
    <source>
        <dbReference type="SAM" id="Phobius"/>
    </source>
</evidence>
<name>A0A8D8FXF0_CULPI</name>
<feature type="transmembrane region" description="Helical" evidence="1">
    <location>
        <begin position="12"/>
        <end position="30"/>
    </location>
</feature>
<organism evidence="2">
    <name type="scientific">Culex pipiens</name>
    <name type="common">House mosquito</name>
    <dbReference type="NCBI Taxonomy" id="7175"/>
    <lineage>
        <taxon>Eukaryota</taxon>
        <taxon>Metazoa</taxon>
        <taxon>Ecdysozoa</taxon>
        <taxon>Arthropoda</taxon>
        <taxon>Hexapoda</taxon>
        <taxon>Insecta</taxon>
        <taxon>Pterygota</taxon>
        <taxon>Neoptera</taxon>
        <taxon>Endopterygota</taxon>
        <taxon>Diptera</taxon>
        <taxon>Nematocera</taxon>
        <taxon>Culicoidea</taxon>
        <taxon>Culicidae</taxon>
        <taxon>Culicinae</taxon>
        <taxon>Culicini</taxon>
        <taxon>Culex</taxon>
        <taxon>Culex</taxon>
    </lineage>
</organism>
<accession>A0A8D8FXF0</accession>
<sequence length="103" mass="12065">MLLSFDYNKRITLLFFVAAPWNIMIAFLSTRDASVFVISGIDWALSPNTVVKGWMKQNVYWRKLTCFIWNLPNVLLHSTIGWMVHERILLTCLSCILWKKSKV</sequence>
<protein>
    <submittedName>
        <fullName evidence="2">(northern house mosquito) hypothetical protein</fullName>
    </submittedName>
</protein>
<keyword evidence="1" id="KW-1133">Transmembrane helix</keyword>
<dbReference type="AlphaFoldDB" id="A0A8D8FXF0"/>
<dbReference type="EMBL" id="HBUE01102471">
    <property type="protein sequence ID" value="CAG6486029.1"/>
    <property type="molecule type" value="Transcribed_RNA"/>
</dbReference>
<reference evidence="2" key="1">
    <citation type="submission" date="2021-05" db="EMBL/GenBank/DDBJ databases">
        <authorList>
            <person name="Alioto T."/>
            <person name="Alioto T."/>
            <person name="Gomez Garrido J."/>
        </authorList>
    </citation>
    <scope>NUCLEOTIDE SEQUENCE</scope>
</reference>
<keyword evidence="1" id="KW-0812">Transmembrane</keyword>
<proteinExistence type="predicted"/>
<evidence type="ECO:0000313" key="2">
    <source>
        <dbReference type="EMBL" id="CAG6486029.1"/>
    </source>
</evidence>